<dbReference type="RefSeq" id="WP_343894398.1">
    <property type="nucleotide sequence ID" value="NZ_BAAAFZ010000011.1"/>
</dbReference>
<gene>
    <name evidence="2" type="ORF">GCM10009416_13220</name>
</gene>
<protein>
    <submittedName>
        <fullName evidence="2">Uncharacterized protein</fullName>
    </submittedName>
</protein>
<proteinExistence type="predicted"/>
<dbReference type="Gene3D" id="1.20.120.20">
    <property type="entry name" value="Apolipoprotein"/>
    <property type="match status" value="1"/>
</dbReference>
<comment type="caution">
    <text evidence="2">The sequence shown here is derived from an EMBL/GenBank/DDBJ whole genome shotgun (WGS) entry which is preliminary data.</text>
</comment>
<organism evidence="2 3">
    <name type="scientific">Craurococcus roseus</name>
    <dbReference type="NCBI Taxonomy" id="77585"/>
    <lineage>
        <taxon>Bacteria</taxon>
        <taxon>Pseudomonadati</taxon>
        <taxon>Pseudomonadota</taxon>
        <taxon>Alphaproteobacteria</taxon>
        <taxon>Acetobacterales</taxon>
        <taxon>Acetobacteraceae</taxon>
        <taxon>Craurococcus</taxon>
    </lineage>
</organism>
<accession>A0ABN1EVW9</accession>
<evidence type="ECO:0000313" key="2">
    <source>
        <dbReference type="EMBL" id="GAA0575867.1"/>
    </source>
</evidence>
<feature type="region of interest" description="Disordered" evidence="1">
    <location>
        <begin position="397"/>
        <end position="431"/>
    </location>
</feature>
<feature type="compositionally biased region" description="Pro residues" evidence="1">
    <location>
        <begin position="422"/>
        <end position="431"/>
    </location>
</feature>
<feature type="compositionally biased region" description="Low complexity" evidence="1">
    <location>
        <begin position="408"/>
        <end position="421"/>
    </location>
</feature>
<keyword evidence="3" id="KW-1185">Reference proteome</keyword>
<evidence type="ECO:0000256" key="1">
    <source>
        <dbReference type="SAM" id="MobiDB-lite"/>
    </source>
</evidence>
<evidence type="ECO:0000313" key="3">
    <source>
        <dbReference type="Proteomes" id="UP001501588"/>
    </source>
</evidence>
<dbReference type="Proteomes" id="UP001501588">
    <property type="component" value="Unassembled WGS sequence"/>
</dbReference>
<sequence>MGWLEKAGKAVERGVRDTGKAVEKAAQDTGKAVEKGVQDTGKTLEKAAQDTGKAVEKGVQDTGKTLEKAGQDVGWNVDKGFRDTVDAGKAVGRYVERTLKGYGDTLSDAERRIREGKVVDALWHAAIDPVRRQEENLALAAKESELLRTVGSVAATAYGGPGGAAAYAAWLTYRETGDAEMALRVGIIAGATSAGMAAAGTLPADTAGQVAVKAATTGAVGGLAVAAAGGDEEAIKEGFLRSGGMVVVQAGFKGTTGHELDPKASEGEPFCMATFSAKCSPDLSVYERDASGNIVFDAEGNPKIDMSKVDPKVPHVGTWATAEDGSPLIGATETSKSMVAISKVPGMNAMAVFHDQWCISWEIDGLAKQASIVPAVVLTYNGTNAPYLEHLRQTAKDGIAKRDEGSTAAPAPTADASAAPPGAVPPPQPTV</sequence>
<name>A0ABN1EVW9_9PROT</name>
<reference evidence="2 3" key="1">
    <citation type="journal article" date="2019" name="Int. J. Syst. Evol. Microbiol.">
        <title>The Global Catalogue of Microorganisms (GCM) 10K type strain sequencing project: providing services to taxonomists for standard genome sequencing and annotation.</title>
        <authorList>
            <consortium name="The Broad Institute Genomics Platform"/>
            <consortium name="The Broad Institute Genome Sequencing Center for Infectious Disease"/>
            <person name="Wu L."/>
            <person name="Ma J."/>
        </authorList>
    </citation>
    <scope>NUCLEOTIDE SEQUENCE [LARGE SCALE GENOMIC DNA]</scope>
    <source>
        <strain evidence="2 3">JCM 9933</strain>
    </source>
</reference>
<dbReference type="EMBL" id="BAAAFZ010000011">
    <property type="protein sequence ID" value="GAA0575867.1"/>
    <property type="molecule type" value="Genomic_DNA"/>
</dbReference>
<feature type="region of interest" description="Disordered" evidence="1">
    <location>
        <begin position="1"/>
        <end position="36"/>
    </location>
</feature>